<protein>
    <submittedName>
        <fullName evidence="1">Uncharacterized protein</fullName>
    </submittedName>
</protein>
<dbReference type="eggNOG" id="ENOG5030DY6">
    <property type="taxonomic scope" value="Bacteria"/>
</dbReference>
<dbReference type="RefSeq" id="WP_013489303.1">
    <property type="nucleotide sequence ID" value="NC_014829.1"/>
</dbReference>
<dbReference type="HOGENOM" id="CLU_1292284_0_0_9"/>
<accession>E6TVF3</accession>
<dbReference type="STRING" id="649639.Bcell_2715"/>
<dbReference type="Proteomes" id="UP000001401">
    <property type="component" value="Chromosome"/>
</dbReference>
<evidence type="ECO:0000313" key="2">
    <source>
        <dbReference type="Proteomes" id="UP000001401"/>
    </source>
</evidence>
<organism evidence="1 2">
    <name type="scientific">Evansella cellulosilytica (strain ATCC 21833 / DSM 2522 / FERM P-1141 / JCM 9156 / N-4)</name>
    <name type="common">Bacillus cellulosilyticus</name>
    <dbReference type="NCBI Taxonomy" id="649639"/>
    <lineage>
        <taxon>Bacteria</taxon>
        <taxon>Bacillati</taxon>
        <taxon>Bacillota</taxon>
        <taxon>Bacilli</taxon>
        <taxon>Bacillales</taxon>
        <taxon>Bacillaceae</taxon>
        <taxon>Evansella</taxon>
    </lineage>
</organism>
<keyword evidence="2" id="KW-1185">Reference proteome</keyword>
<evidence type="ECO:0000313" key="1">
    <source>
        <dbReference type="EMBL" id="ADU30970.1"/>
    </source>
</evidence>
<proteinExistence type="predicted"/>
<gene>
    <name evidence="1" type="ordered locus">Bcell_2715</name>
</gene>
<sequence>MEKKFETTNIRTGFDQEKFDDMFNNLIDYLNTNNNLQTIEQITTNYLSSNSDLVVANFIDYQVHGFELLGEHMKTFQEYVSKRIVPNYNGKHREVFRRIEMLKRASSYHFMQMDKVLNSPNGIKGSVFGFPESSPFEFSMTLVKNNNTIFHAALNFNDGMALASTLIDNLIFKFDKGANNINVDEYDKLKKDFDRFHSLMENFLYKEEERSKK</sequence>
<name>E6TVF3_EVAC2</name>
<dbReference type="AlphaFoldDB" id="E6TVF3"/>
<dbReference type="KEGG" id="bco:Bcell_2715"/>
<reference evidence="1" key="1">
    <citation type="submission" date="2010-12" db="EMBL/GenBank/DDBJ databases">
        <title>Complete sequence of Bacillus cellulosilyticus DSM 2522.</title>
        <authorList>
            <consortium name="US DOE Joint Genome Institute"/>
            <person name="Lucas S."/>
            <person name="Copeland A."/>
            <person name="Lapidus A."/>
            <person name="Cheng J.-F."/>
            <person name="Bruce D."/>
            <person name="Goodwin L."/>
            <person name="Pitluck S."/>
            <person name="Chertkov O."/>
            <person name="Detter J.C."/>
            <person name="Han C."/>
            <person name="Tapia R."/>
            <person name="Land M."/>
            <person name="Hauser L."/>
            <person name="Jeffries C."/>
            <person name="Kyrpides N."/>
            <person name="Ivanova N."/>
            <person name="Mikhailova N."/>
            <person name="Brumm P."/>
            <person name="Mead D."/>
            <person name="Woyke T."/>
        </authorList>
    </citation>
    <scope>NUCLEOTIDE SEQUENCE [LARGE SCALE GENOMIC DNA]</scope>
    <source>
        <strain evidence="1">DSM 2522</strain>
    </source>
</reference>
<dbReference type="EMBL" id="CP002394">
    <property type="protein sequence ID" value="ADU30970.1"/>
    <property type="molecule type" value="Genomic_DNA"/>
</dbReference>